<dbReference type="GeneID" id="28763996"/>
<dbReference type="RefSeq" id="XP_018030365.1">
    <property type="nucleotide sequence ID" value="XM_018180510.1"/>
</dbReference>
<accession>A0A177C066</accession>
<dbReference type="OrthoDB" id="3943581at2759"/>
<organism evidence="2 3">
    <name type="scientific">Paraphaeosphaeria sporulosa</name>
    <dbReference type="NCBI Taxonomy" id="1460663"/>
    <lineage>
        <taxon>Eukaryota</taxon>
        <taxon>Fungi</taxon>
        <taxon>Dikarya</taxon>
        <taxon>Ascomycota</taxon>
        <taxon>Pezizomycotina</taxon>
        <taxon>Dothideomycetes</taxon>
        <taxon>Pleosporomycetidae</taxon>
        <taxon>Pleosporales</taxon>
        <taxon>Massarineae</taxon>
        <taxon>Didymosphaeriaceae</taxon>
        <taxon>Paraphaeosphaeria</taxon>
    </lineage>
</organism>
<feature type="transmembrane region" description="Helical" evidence="1">
    <location>
        <begin position="45"/>
        <end position="63"/>
    </location>
</feature>
<keyword evidence="3" id="KW-1185">Reference proteome</keyword>
<sequence length="368" mass="39018">MAPSFPFTFRVGTPNGLSFKPSMPAVAPRSTVGLRDDNFTGNHKLVIVLVVLAVIAGILLVIFSSRKAREQDRLAKERGAFLRGLQRRNNEPSMVAMAIPLRIKIIASSITLIVIIAITLATSLEIRAHEAPRQLIQISKAQLAKDGKLEAQVQAQAQQAGAAINGSAFDRGDILSGTSTVAADITATWVITGRPTIIASDEGMIGATATAQPTSVDEGFIGNTVGTSKPTPSVRPLPPPAPQVPIVAMSYAGDGGPKHCRGQLLQKLNLPRPAKTWLNGTCVDLPGHARCGVFYSAKGDNCEAQLFTMEGCYNTTETYVNTVVFMPEERPVGAMWKSMFIRCGLDVPEPALIDPSILGGALKKPGGG</sequence>
<dbReference type="Proteomes" id="UP000077069">
    <property type="component" value="Unassembled WGS sequence"/>
</dbReference>
<evidence type="ECO:0000313" key="3">
    <source>
        <dbReference type="Proteomes" id="UP000077069"/>
    </source>
</evidence>
<keyword evidence="1" id="KW-1133">Transmembrane helix</keyword>
<feature type="transmembrane region" description="Helical" evidence="1">
    <location>
        <begin position="103"/>
        <end position="124"/>
    </location>
</feature>
<evidence type="ECO:0000313" key="2">
    <source>
        <dbReference type="EMBL" id="OAF99999.1"/>
    </source>
</evidence>
<dbReference type="EMBL" id="KV441560">
    <property type="protein sequence ID" value="OAF99999.1"/>
    <property type="molecule type" value="Genomic_DNA"/>
</dbReference>
<keyword evidence="1" id="KW-0472">Membrane</keyword>
<reference evidence="2 3" key="1">
    <citation type="submission" date="2016-05" db="EMBL/GenBank/DDBJ databases">
        <title>Comparative analysis of secretome profiles of manganese(II)-oxidizing ascomycete fungi.</title>
        <authorList>
            <consortium name="DOE Joint Genome Institute"/>
            <person name="Zeiner C.A."/>
            <person name="Purvine S.O."/>
            <person name="Zink E.M."/>
            <person name="Wu S."/>
            <person name="Pasa-Tolic L."/>
            <person name="Chaput D.L."/>
            <person name="Haridas S."/>
            <person name="Grigoriev I.V."/>
            <person name="Santelli C.M."/>
            <person name="Hansel C.M."/>
        </authorList>
    </citation>
    <scope>NUCLEOTIDE SEQUENCE [LARGE SCALE GENOMIC DNA]</scope>
    <source>
        <strain evidence="2 3">AP3s5-JAC2a</strain>
    </source>
</reference>
<evidence type="ECO:0000256" key="1">
    <source>
        <dbReference type="SAM" id="Phobius"/>
    </source>
</evidence>
<dbReference type="InParanoid" id="A0A177C066"/>
<gene>
    <name evidence="2" type="ORF">CC84DRAFT_1180832</name>
</gene>
<keyword evidence="1" id="KW-0812">Transmembrane</keyword>
<protein>
    <submittedName>
        <fullName evidence="2">Uncharacterized protein</fullName>
    </submittedName>
</protein>
<dbReference type="AlphaFoldDB" id="A0A177C066"/>
<proteinExistence type="predicted"/>
<name>A0A177C066_9PLEO</name>